<proteinExistence type="inferred from homology"/>
<organism evidence="3 4">
    <name type="scientific">Micromonospora rubida</name>
    <dbReference type="NCBI Taxonomy" id="2697657"/>
    <lineage>
        <taxon>Bacteria</taxon>
        <taxon>Bacillati</taxon>
        <taxon>Actinomycetota</taxon>
        <taxon>Actinomycetes</taxon>
        <taxon>Micromonosporales</taxon>
        <taxon>Micromonosporaceae</taxon>
        <taxon>Micromonospora</taxon>
    </lineage>
</organism>
<accession>A0ABW7SRZ2</accession>
<sequence length="137" mass="14666">MPNDFNQQIIDEFRANGGRVGGWFEGARLLLLTTVGARTGTPHTTPVGRVTGEDARVLVIASAGGAPQDPQWFRNLTADPLVTVEDGTSTWRARAVVLAGDERDRAFARAAQADQGWADYQARAGRVIPVVALEPVA</sequence>
<protein>
    <submittedName>
        <fullName evidence="3">Nitroreductase/quinone reductase family protein</fullName>
    </submittedName>
</protein>
<dbReference type="RefSeq" id="WP_396681328.1">
    <property type="nucleotide sequence ID" value="NZ_JBIRPU010000013.1"/>
</dbReference>
<dbReference type="NCBIfam" id="TIGR00026">
    <property type="entry name" value="hi_GC_TIGR00026"/>
    <property type="match status" value="1"/>
</dbReference>
<dbReference type="InterPro" id="IPR004378">
    <property type="entry name" value="F420H2_quin_Rdtase"/>
</dbReference>
<evidence type="ECO:0000256" key="1">
    <source>
        <dbReference type="ARBA" id="ARBA00008710"/>
    </source>
</evidence>
<comment type="similarity">
    <text evidence="1">Belongs to the F420H(2)-dependent quinone reductase family.</text>
</comment>
<dbReference type="PANTHER" id="PTHR39428">
    <property type="entry name" value="F420H(2)-DEPENDENT QUINONE REDUCTASE RV1261C"/>
    <property type="match status" value="1"/>
</dbReference>
<gene>
    <name evidence="3" type="ORF">ACH4OY_18930</name>
</gene>
<comment type="caution">
    <text evidence="3">The sequence shown here is derived from an EMBL/GenBank/DDBJ whole genome shotgun (WGS) entry which is preliminary data.</text>
</comment>
<dbReference type="Proteomes" id="UP001611075">
    <property type="component" value="Unassembled WGS sequence"/>
</dbReference>
<evidence type="ECO:0000256" key="2">
    <source>
        <dbReference type="ARBA" id="ARBA00049106"/>
    </source>
</evidence>
<dbReference type="Gene3D" id="2.30.110.10">
    <property type="entry name" value="Electron Transport, Fmn-binding Protein, Chain A"/>
    <property type="match status" value="1"/>
</dbReference>
<name>A0ABW7SRZ2_9ACTN</name>
<evidence type="ECO:0000313" key="3">
    <source>
        <dbReference type="EMBL" id="MFI0794738.1"/>
    </source>
</evidence>
<dbReference type="SUPFAM" id="SSF50475">
    <property type="entry name" value="FMN-binding split barrel"/>
    <property type="match status" value="1"/>
</dbReference>
<dbReference type="PANTHER" id="PTHR39428:SF1">
    <property type="entry name" value="F420H(2)-DEPENDENT QUINONE REDUCTASE RV1261C"/>
    <property type="match status" value="1"/>
</dbReference>
<dbReference type="InterPro" id="IPR012349">
    <property type="entry name" value="Split_barrel_FMN-bd"/>
</dbReference>
<reference evidence="3 4" key="1">
    <citation type="submission" date="2024-10" db="EMBL/GenBank/DDBJ databases">
        <title>The Natural Products Discovery Center: Release of the First 8490 Sequenced Strains for Exploring Actinobacteria Biosynthetic Diversity.</title>
        <authorList>
            <person name="Kalkreuter E."/>
            <person name="Kautsar S.A."/>
            <person name="Yang D."/>
            <person name="Bader C.D."/>
            <person name="Teijaro C.N."/>
            <person name="Fluegel L."/>
            <person name="Davis C.M."/>
            <person name="Simpson J.R."/>
            <person name="Lauterbach L."/>
            <person name="Steele A.D."/>
            <person name="Gui C."/>
            <person name="Meng S."/>
            <person name="Li G."/>
            <person name="Viehrig K."/>
            <person name="Ye F."/>
            <person name="Su P."/>
            <person name="Kiefer A.F."/>
            <person name="Nichols A."/>
            <person name="Cepeda A.J."/>
            <person name="Yan W."/>
            <person name="Fan B."/>
            <person name="Jiang Y."/>
            <person name="Adhikari A."/>
            <person name="Zheng C.-J."/>
            <person name="Schuster L."/>
            <person name="Cowan T.M."/>
            <person name="Smanski M.J."/>
            <person name="Chevrette M.G."/>
            <person name="De Carvalho L.P.S."/>
            <person name="Shen B."/>
        </authorList>
    </citation>
    <scope>NUCLEOTIDE SEQUENCE [LARGE SCALE GENOMIC DNA]</scope>
    <source>
        <strain evidence="3 4">NPDC021253</strain>
    </source>
</reference>
<dbReference type="Pfam" id="PF04075">
    <property type="entry name" value="F420H2_quin_red"/>
    <property type="match status" value="1"/>
</dbReference>
<comment type="catalytic activity">
    <reaction evidence="2">
        <text>oxidized coenzyme F420-(gamma-L-Glu)(n) + a quinol + H(+) = reduced coenzyme F420-(gamma-L-Glu)(n) + a quinone</text>
        <dbReference type="Rhea" id="RHEA:39663"/>
        <dbReference type="Rhea" id="RHEA-COMP:12939"/>
        <dbReference type="Rhea" id="RHEA-COMP:14378"/>
        <dbReference type="ChEBI" id="CHEBI:15378"/>
        <dbReference type="ChEBI" id="CHEBI:24646"/>
        <dbReference type="ChEBI" id="CHEBI:132124"/>
        <dbReference type="ChEBI" id="CHEBI:133980"/>
        <dbReference type="ChEBI" id="CHEBI:139511"/>
    </reaction>
</comment>
<keyword evidence="4" id="KW-1185">Reference proteome</keyword>
<evidence type="ECO:0000313" key="4">
    <source>
        <dbReference type="Proteomes" id="UP001611075"/>
    </source>
</evidence>
<dbReference type="EMBL" id="JBIRPU010000013">
    <property type="protein sequence ID" value="MFI0794738.1"/>
    <property type="molecule type" value="Genomic_DNA"/>
</dbReference>